<keyword evidence="2" id="KW-1185">Reference proteome</keyword>
<feature type="region of interest" description="Disordered" evidence="1">
    <location>
        <begin position="93"/>
        <end position="205"/>
    </location>
</feature>
<organism evidence="2 3">
    <name type="scientific">Syphacia muris</name>
    <dbReference type="NCBI Taxonomy" id="451379"/>
    <lineage>
        <taxon>Eukaryota</taxon>
        <taxon>Metazoa</taxon>
        <taxon>Ecdysozoa</taxon>
        <taxon>Nematoda</taxon>
        <taxon>Chromadorea</taxon>
        <taxon>Rhabditida</taxon>
        <taxon>Spirurina</taxon>
        <taxon>Oxyuridomorpha</taxon>
        <taxon>Oxyuroidea</taxon>
        <taxon>Oxyuridae</taxon>
        <taxon>Syphacia</taxon>
    </lineage>
</organism>
<feature type="compositionally biased region" description="Basic and acidic residues" evidence="1">
    <location>
        <begin position="1184"/>
        <end position="1209"/>
    </location>
</feature>
<dbReference type="STRING" id="451379.A0A0N5AI59"/>
<dbReference type="PANTHER" id="PTHR46528">
    <property type="entry name" value="PROTEIN SON"/>
    <property type="match status" value="1"/>
</dbReference>
<feature type="compositionally biased region" description="Basic residues" evidence="1">
    <location>
        <begin position="918"/>
        <end position="930"/>
    </location>
</feature>
<feature type="compositionally biased region" description="Polar residues" evidence="1">
    <location>
        <begin position="965"/>
        <end position="977"/>
    </location>
</feature>
<dbReference type="WBParaSite" id="SMUV_0000409001-mRNA-1">
    <property type="protein sequence ID" value="SMUV_0000409001-mRNA-1"/>
    <property type="gene ID" value="SMUV_0000409001"/>
</dbReference>
<proteinExistence type="predicted"/>
<evidence type="ECO:0000313" key="3">
    <source>
        <dbReference type="WBParaSite" id="SMUV_0000409001-mRNA-1"/>
    </source>
</evidence>
<feature type="compositionally biased region" description="Basic and acidic residues" evidence="1">
    <location>
        <begin position="189"/>
        <end position="200"/>
    </location>
</feature>
<name>A0A0N5AI59_9BILA</name>
<dbReference type="PANTHER" id="PTHR46528:SF1">
    <property type="entry name" value="PROTEIN SON"/>
    <property type="match status" value="1"/>
</dbReference>
<feature type="compositionally biased region" description="Basic and acidic residues" evidence="1">
    <location>
        <begin position="1137"/>
        <end position="1146"/>
    </location>
</feature>
<feature type="region of interest" description="Disordered" evidence="1">
    <location>
        <begin position="1179"/>
        <end position="1209"/>
    </location>
</feature>
<feature type="region of interest" description="Disordered" evidence="1">
    <location>
        <begin position="1"/>
        <end position="24"/>
    </location>
</feature>
<evidence type="ECO:0000256" key="1">
    <source>
        <dbReference type="SAM" id="MobiDB-lite"/>
    </source>
</evidence>
<feature type="region of interest" description="Disordered" evidence="1">
    <location>
        <begin position="800"/>
        <end position="1019"/>
    </location>
</feature>
<feature type="compositionally biased region" description="Basic and acidic residues" evidence="1">
    <location>
        <begin position="534"/>
        <end position="547"/>
    </location>
</feature>
<dbReference type="GO" id="GO:0003723">
    <property type="term" value="F:RNA binding"/>
    <property type="evidence" value="ECO:0007669"/>
    <property type="project" value="InterPro"/>
</dbReference>
<dbReference type="InterPro" id="IPR032922">
    <property type="entry name" value="SON"/>
</dbReference>
<dbReference type="Proteomes" id="UP000046393">
    <property type="component" value="Unplaced"/>
</dbReference>
<feature type="compositionally biased region" description="Pro residues" evidence="1">
    <location>
        <begin position="517"/>
        <end position="528"/>
    </location>
</feature>
<feature type="region of interest" description="Disordered" evidence="1">
    <location>
        <begin position="510"/>
        <end position="547"/>
    </location>
</feature>
<feature type="compositionally biased region" description="Basic residues" evidence="1">
    <location>
        <begin position="847"/>
        <end position="864"/>
    </location>
</feature>
<dbReference type="GO" id="GO:0043484">
    <property type="term" value="P:regulation of RNA splicing"/>
    <property type="evidence" value="ECO:0007669"/>
    <property type="project" value="InterPro"/>
</dbReference>
<feature type="compositionally biased region" description="Basic and acidic residues" evidence="1">
    <location>
        <begin position="996"/>
        <end position="1019"/>
    </location>
</feature>
<feature type="compositionally biased region" description="Basic and acidic residues" evidence="1">
    <location>
        <begin position="833"/>
        <end position="846"/>
    </location>
</feature>
<protein>
    <submittedName>
        <fullName evidence="3">CNH domain-containing protein</fullName>
    </submittedName>
</protein>
<dbReference type="GO" id="GO:0051726">
    <property type="term" value="P:regulation of cell cycle"/>
    <property type="evidence" value="ECO:0007669"/>
    <property type="project" value="InterPro"/>
</dbReference>
<feature type="region of interest" description="Disordered" evidence="1">
    <location>
        <begin position="1097"/>
        <end position="1164"/>
    </location>
</feature>
<feature type="compositionally biased region" description="Basic and acidic residues" evidence="1">
    <location>
        <begin position="713"/>
        <end position="741"/>
    </location>
</feature>
<reference evidence="3" key="1">
    <citation type="submission" date="2016-04" db="UniProtKB">
        <authorList>
            <consortium name="WormBaseParasite"/>
        </authorList>
    </citation>
    <scope>IDENTIFICATION</scope>
</reference>
<sequence>MSAEVENVADVPLPPSSIASESAVGNESHLSVTLKEHDSNTSIFSASNLGDSKKVDEADLAIAHQNNALIKEPDVEKGQAKSDKTIDLTSTVGKSMTESEFENSALERSRNPDDSMNVSADIEISRGATDSSENLSVNATSDNSAVGINEQQNAEVSSKTTTEALEHDETQQSEVSNQKVVPVGNADTEPQKENELDSQKNLDGTTHSAETSCTYFLDEQGKVYSVDQNGYWYLQDEYGNFVSYDLSLGHGHMFPLNDKGLPTLPINPNGEYAFPFDAHNMPVFPLDPITHLPIFPVDEYDNPVFPIGGYGRPIVPIDHNGAPVFPRDVNGHFIFPFGPDGKVVAPLNVFGISVLPLDEKGKPVIPRDASGKPLIHLASDGKGFIIFNTSLFYDLNWSESQVVSVAAADRKKSLHLFLFDTVCFGRFIILVNDLTLHRCRSIGCMEKEGKTPLTDEEYQYSLQWSNYYAGYNQYYANQATAPAIRSAAPVHTTDITDHVKHMKMLRKVRPEDIDLPPNDPPKSPPPTSVPAAKVAEEKPPTPPAKDMDDVAVKAKAKRLLEMQLKFARKKKAESTAAVSKIPNTTTINNDNSRSVAVEDTAKQSSVAKPAVSAEIAKEVRKDGEAGQKLIGDIALKHIQPEKPSSFVAPSPVPPPPVLTRELDKVKANTANTNEIVMSDIVKGKGHFQDEIAAKLKECVDSKNLFEQSEFARNDNELMETRDKRSRKRSYERDGERDERRSGRQFYNSRSKRSHYDNSDSERETLKSHRRSSRRNESDREARNLTALYYLFYFLRSPSADKSRNDRYRSSGSLSDEVSKRRSVSQSSVDEDEKTSRSRERRQDSKRSAKRSRRHKHSHRKHSKRPKDGSVNSSDNERQPASPYAARSEETYGPATVTESNNQPIDITEENFDDEDEKRRKKRSRKDKKKKSFVDSANKNDAADATSEVTRDERNELLGPSDLETTDSQVASPKSSLNGEEEVAKDEPMDVGDFAVEEERQGDRTSCTEENAKFEHKQADVDEGKELVQLQEIDGRFIRDTTTQPPIKFTSNIAMQESFVTINRQYQFKLSQAGTVEASTSFSERTCKEVEISDASDFVKTSENQNEKVRSNESSVASKEGDESTDDNSGFVSGVATEDTKEPRSGIDDVDATVPGTRTTNDLSGSGIFERHVISVMLQETGSSSDERVGAEDNTKEEYDDERTVLSKKADEQDDEELCRLRYEALRSKTKHLMEDLRAERRRLKRERVRAIMAIRRAKGSAVVNDTTVVKSAADLIQSPETSTTSGSDTSAVTGKFYESKIARKRHLKKSK</sequence>
<feature type="region of interest" description="Disordered" evidence="1">
    <location>
        <begin position="713"/>
        <end position="779"/>
    </location>
</feature>
<feature type="compositionally biased region" description="Basic and acidic residues" evidence="1">
    <location>
        <begin position="753"/>
        <end position="766"/>
    </location>
</feature>
<feature type="compositionally biased region" description="Acidic residues" evidence="1">
    <location>
        <begin position="906"/>
        <end position="915"/>
    </location>
</feature>
<accession>A0A0N5AI59</accession>
<feature type="compositionally biased region" description="Polar residues" evidence="1">
    <location>
        <begin position="128"/>
        <end position="163"/>
    </location>
</feature>
<evidence type="ECO:0000313" key="2">
    <source>
        <dbReference type="Proteomes" id="UP000046393"/>
    </source>
</evidence>